<accession>R0LDT7</accession>
<feature type="compositionally biased region" description="Basic and acidic residues" evidence="1">
    <location>
        <begin position="33"/>
        <end position="42"/>
    </location>
</feature>
<evidence type="ECO:0000256" key="1">
    <source>
        <dbReference type="SAM" id="MobiDB-lite"/>
    </source>
</evidence>
<feature type="compositionally biased region" description="Basic and acidic residues" evidence="1">
    <location>
        <begin position="60"/>
        <end position="77"/>
    </location>
</feature>
<feature type="region of interest" description="Disordered" evidence="1">
    <location>
        <begin position="31"/>
        <end position="89"/>
    </location>
</feature>
<name>R0LDT7_ANAPL</name>
<evidence type="ECO:0000313" key="2">
    <source>
        <dbReference type="EMBL" id="EOA99694.1"/>
    </source>
</evidence>
<organism evidence="2 3">
    <name type="scientific">Anas platyrhynchos</name>
    <name type="common">Mallard</name>
    <name type="synonym">Anas boschas</name>
    <dbReference type="NCBI Taxonomy" id="8839"/>
    <lineage>
        <taxon>Eukaryota</taxon>
        <taxon>Metazoa</taxon>
        <taxon>Chordata</taxon>
        <taxon>Craniata</taxon>
        <taxon>Vertebrata</taxon>
        <taxon>Euteleostomi</taxon>
        <taxon>Archelosauria</taxon>
        <taxon>Archosauria</taxon>
        <taxon>Dinosauria</taxon>
        <taxon>Saurischia</taxon>
        <taxon>Theropoda</taxon>
        <taxon>Coelurosauria</taxon>
        <taxon>Aves</taxon>
        <taxon>Neognathae</taxon>
        <taxon>Galloanserae</taxon>
        <taxon>Anseriformes</taxon>
        <taxon>Anatidae</taxon>
        <taxon>Anatinae</taxon>
        <taxon>Anas</taxon>
    </lineage>
</organism>
<proteinExistence type="predicted"/>
<sequence length="139" mass="15201">MELAETWTVCSAGNSAKAAQLVYTCFPSYHQAEPQKPRDPAEVHCQAVRPPSSTSYAQGRQKEKEKREERGERRGVEAKGGSAGGGASRCPQALTVVEEVVGSLQPELEEVEDDCGNPAQTDFICQRMAARSQWLESLF</sequence>
<protein>
    <submittedName>
        <fullName evidence="2">Uncharacterized protein</fullName>
    </submittedName>
</protein>
<dbReference type="AlphaFoldDB" id="R0LDT7"/>
<dbReference type="Proteomes" id="UP000296049">
    <property type="component" value="Unassembled WGS sequence"/>
</dbReference>
<evidence type="ECO:0000313" key="3">
    <source>
        <dbReference type="Proteomes" id="UP000296049"/>
    </source>
</evidence>
<dbReference type="EMBL" id="KB743286">
    <property type="protein sequence ID" value="EOA99694.1"/>
    <property type="molecule type" value="Genomic_DNA"/>
</dbReference>
<reference evidence="3" key="1">
    <citation type="journal article" date="2013" name="Nat. Genet.">
        <title>The duck genome and transcriptome provide insight into an avian influenza virus reservoir species.</title>
        <authorList>
            <person name="Huang Y."/>
            <person name="Li Y."/>
            <person name="Burt D.W."/>
            <person name="Chen H."/>
            <person name="Zhang Y."/>
            <person name="Qian W."/>
            <person name="Kim H."/>
            <person name="Gan S."/>
            <person name="Zhao Y."/>
            <person name="Li J."/>
            <person name="Yi K."/>
            <person name="Feng H."/>
            <person name="Zhu P."/>
            <person name="Li B."/>
            <person name="Liu Q."/>
            <person name="Fairley S."/>
            <person name="Magor K.E."/>
            <person name="Du Z."/>
            <person name="Hu X."/>
            <person name="Goodman L."/>
            <person name="Tafer H."/>
            <person name="Vignal A."/>
            <person name="Lee T."/>
            <person name="Kim K.W."/>
            <person name="Sheng Z."/>
            <person name="An Y."/>
            <person name="Searle S."/>
            <person name="Herrero J."/>
            <person name="Groenen M.A."/>
            <person name="Crooijmans R.P."/>
            <person name="Faraut T."/>
            <person name="Cai Q."/>
            <person name="Webster R.G."/>
            <person name="Aldridge J.R."/>
            <person name="Warren W.C."/>
            <person name="Bartschat S."/>
            <person name="Kehr S."/>
            <person name="Marz M."/>
            <person name="Stadler P.F."/>
            <person name="Smith J."/>
            <person name="Kraus R.H."/>
            <person name="Zhao Y."/>
            <person name="Ren L."/>
            <person name="Fei J."/>
            <person name="Morisson M."/>
            <person name="Kaiser P."/>
            <person name="Griffin D.K."/>
            <person name="Rao M."/>
            <person name="Pitel F."/>
            <person name="Wang J."/>
            <person name="Li N."/>
        </authorList>
    </citation>
    <scope>NUCLEOTIDE SEQUENCE [LARGE SCALE GENOMIC DNA]</scope>
</reference>
<gene>
    <name evidence="2" type="ORF">Anapl_18997</name>
</gene>
<keyword evidence="3" id="KW-1185">Reference proteome</keyword>